<reference evidence="1 3" key="1">
    <citation type="journal article" date="2017" name="Lancet Infect. Dis.">
        <title>Global outbreak of severe Mycobacterium chimaera disease after cardiac surgery: a molecular epidemiological study.</title>
        <authorList>
            <person name="van Ingen J."/>
            <person name="Kohl T."/>
            <person name="Kranzer K."/>
            <person name="Hasse B."/>
            <person name="Keller P."/>
            <person name="Szafranska A."/>
            <person name="Hillemann D."/>
            <person name="Chand M."/>
            <person name="Schreiber P."/>
            <person name="Sommerstein R."/>
            <person name="Berger C."/>
            <person name="Genoni M."/>
            <person name="Ruegg C."/>
            <person name="Troillet N."/>
            <person name="Widmer A.F."/>
            <person name="Becker S.L."/>
            <person name="Herrmann M."/>
            <person name="Eckmanns T."/>
            <person name="Haller S."/>
            <person name="Hoeller C."/>
            <person name="Debast S.B."/>
            <person name="Wolfhagen M.J."/>
            <person name="Hopman J."/>
            <person name="Kluytmans J."/>
            <person name="Langelaar M."/>
            <person name="Notermans D.W."/>
            <person name="ten Oever J."/>
            <person name="van den Barselaar P."/>
            <person name="Vonk A.B.A."/>
            <person name="Vos M.C."/>
            <person name="Ahmed N."/>
            <person name="Brown T."/>
            <person name="Crook D."/>
            <person name="Lamagni T."/>
            <person name="Phin N."/>
            <person name="Smith E.G."/>
            <person name="Zambon M."/>
            <person name="Serr A."/>
            <person name="Goetting T."/>
            <person name="Ebner W."/>
            <person name="Thuermer A."/>
            <person name="Utpatel C."/>
            <person name="Sproer C."/>
            <person name="Bunk B."/>
            <person name="Nubel U."/>
            <person name="Bloemberg G."/>
            <person name="Bottger E."/>
            <person name="Niemann S."/>
            <person name="Wagner D."/>
            <person name="Sax H."/>
        </authorList>
    </citation>
    <scope>NUCLEOTIDE SEQUENCE [LARGE SCALE GENOMIC DNA]</scope>
    <source>
        <strain evidence="1 3">ZUERICH-2</strain>
        <plasmid evidence="1 3">unnamed 4</plasmid>
    </source>
</reference>
<protein>
    <submittedName>
        <fullName evidence="2">Transposase</fullName>
    </submittedName>
</protein>
<dbReference type="AlphaFoldDB" id="A0A220YKX3"/>
<evidence type="ECO:0000313" key="3">
    <source>
        <dbReference type="Proteomes" id="UP000198286"/>
    </source>
</evidence>
<reference evidence="2" key="3">
    <citation type="submission" date="2023-06" db="EMBL/GenBank/DDBJ databases">
        <authorList>
            <person name="Spilker T."/>
        </authorList>
    </citation>
    <scope>NUCLEOTIDE SEQUENCE</scope>
    <source>
        <strain evidence="2">FLAC1071</strain>
    </source>
</reference>
<evidence type="ECO:0000313" key="2">
    <source>
        <dbReference type="EMBL" id="MDM3930359.1"/>
    </source>
</evidence>
<keyword evidence="1" id="KW-0614">Plasmid</keyword>
<name>A0A220YKX3_MYCIT</name>
<dbReference type="Proteomes" id="UP001529272">
    <property type="component" value="Unassembled WGS sequence"/>
</dbReference>
<gene>
    <name evidence="1" type="ORF">MYCOZU2_06134</name>
    <name evidence="2" type="ORF">QRB35_31000</name>
</gene>
<organism evidence="1 3">
    <name type="scientific">Mycobacterium intracellulare subsp. chimaera</name>
    <dbReference type="NCBI Taxonomy" id="222805"/>
    <lineage>
        <taxon>Bacteria</taxon>
        <taxon>Bacillati</taxon>
        <taxon>Actinomycetota</taxon>
        <taxon>Actinomycetes</taxon>
        <taxon>Mycobacteriales</taxon>
        <taxon>Mycobacteriaceae</taxon>
        <taxon>Mycobacterium</taxon>
        <taxon>Mycobacterium avium complex (MAC)</taxon>
    </lineage>
</organism>
<accession>A0A220YKX3</accession>
<reference evidence="2" key="2">
    <citation type="submission" date="2023-06" db="EMBL/GenBank/DDBJ databases">
        <title>Itaconate inhibition of nontuberculous mycobacteria.</title>
        <authorList>
            <person name="Breen P."/>
            <person name="Zimbric M."/>
            <person name="Caverly L."/>
        </authorList>
    </citation>
    <scope>NUCLEOTIDE SEQUENCE</scope>
    <source>
        <strain evidence="2">FLAC1071</strain>
    </source>
</reference>
<keyword evidence="4" id="KW-1185">Reference proteome</keyword>
<sequence>MIWPPDAVTHMWDHHQTTVAMAAEALDDPDVVAFIPDPKSRSGKSSRFIGYSPTAERLLVVIVVDHHGQHYGANCWPANPTDQRIYRERTEQ</sequence>
<evidence type="ECO:0000313" key="4">
    <source>
        <dbReference type="Proteomes" id="UP001529272"/>
    </source>
</evidence>
<dbReference type="EMBL" id="JASZZX010000078">
    <property type="protein sequence ID" value="MDM3930359.1"/>
    <property type="molecule type" value="Genomic_DNA"/>
</dbReference>
<geneLocation type="plasmid" evidence="1 3">
    <name>unnamed 4</name>
</geneLocation>
<dbReference type="KEGG" id="mchi:AN480_29305"/>
<dbReference type="Proteomes" id="UP000198286">
    <property type="component" value="Plasmid unnamed 4"/>
</dbReference>
<proteinExistence type="predicted"/>
<evidence type="ECO:0000313" key="1">
    <source>
        <dbReference type="EMBL" id="ASL18479.1"/>
    </source>
</evidence>
<dbReference type="EMBL" id="CP015271">
    <property type="protein sequence ID" value="ASL18479.1"/>
    <property type="molecule type" value="Genomic_DNA"/>
</dbReference>